<feature type="coiled-coil region" evidence="1">
    <location>
        <begin position="11"/>
        <end position="38"/>
    </location>
</feature>
<reference evidence="2 3" key="1">
    <citation type="submission" date="2016-10" db="EMBL/GenBank/DDBJ databases">
        <authorList>
            <person name="de Groot N.N."/>
        </authorList>
    </citation>
    <scope>NUCLEOTIDE SEQUENCE [LARGE SCALE GENOMIC DNA]</scope>
    <source>
        <strain evidence="2 3">DSM 23399</strain>
    </source>
</reference>
<dbReference type="AlphaFoldDB" id="A0A1I0Y3H5"/>
<proteinExistence type="predicted"/>
<dbReference type="Proteomes" id="UP000198790">
    <property type="component" value="Unassembled WGS sequence"/>
</dbReference>
<gene>
    <name evidence="2" type="ORF">SAMN04489723_10457</name>
</gene>
<evidence type="ECO:0000313" key="3">
    <source>
        <dbReference type="Proteomes" id="UP000198790"/>
    </source>
</evidence>
<sequence length="80" mass="9269">MQGYAINENRLAQKQQEVQTLKDGIRILSRAIQQKEENLNLDCLNHFAKGLELLDDNDHENLDKKGLSKRKATYPELAQY</sequence>
<dbReference type="STRING" id="237018.SAMN04489723_10457"/>
<keyword evidence="3" id="KW-1185">Reference proteome</keyword>
<accession>A0A1I0Y3H5</accession>
<organism evidence="2 3">
    <name type="scientific">Algoriphagus aquimarinus</name>
    <dbReference type="NCBI Taxonomy" id="237018"/>
    <lineage>
        <taxon>Bacteria</taxon>
        <taxon>Pseudomonadati</taxon>
        <taxon>Bacteroidota</taxon>
        <taxon>Cytophagia</taxon>
        <taxon>Cytophagales</taxon>
        <taxon>Cyclobacteriaceae</taxon>
        <taxon>Algoriphagus</taxon>
    </lineage>
</organism>
<name>A0A1I0Y3H5_9BACT</name>
<dbReference type="EMBL" id="FOKK01000004">
    <property type="protein sequence ID" value="SFB06988.1"/>
    <property type="molecule type" value="Genomic_DNA"/>
</dbReference>
<protein>
    <submittedName>
        <fullName evidence="2">Uncharacterized protein</fullName>
    </submittedName>
</protein>
<evidence type="ECO:0000256" key="1">
    <source>
        <dbReference type="SAM" id="Coils"/>
    </source>
</evidence>
<keyword evidence="1" id="KW-0175">Coiled coil</keyword>
<evidence type="ECO:0000313" key="2">
    <source>
        <dbReference type="EMBL" id="SFB06988.1"/>
    </source>
</evidence>